<sequence>MQLVCPLISSPVTRMITAFLPIKQTSRTPQAKSGGWFWEVLFTRYVLLTSACGSPIDTSKASCMTPFLQASESKYPAVA</sequence>
<dbReference type="EMBL" id="BK014857">
    <property type="protein sequence ID" value="DAD79084.1"/>
    <property type="molecule type" value="Genomic_DNA"/>
</dbReference>
<organism evidence="1">
    <name type="scientific">Siphoviridae sp. ctrG012</name>
    <dbReference type="NCBI Taxonomy" id="2826475"/>
    <lineage>
        <taxon>Viruses</taxon>
        <taxon>Duplodnaviria</taxon>
        <taxon>Heunggongvirae</taxon>
        <taxon>Uroviricota</taxon>
        <taxon>Caudoviricetes</taxon>
    </lineage>
</organism>
<proteinExistence type="predicted"/>
<accession>A0A8S5MA38</accession>
<evidence type="ECO:0000313" key="1">
    <source>
        <dbReference type="EMBL" id="DAD79084.1"/>
    </source>
</evidence>
<reference evidence="1" key="1">
    <citation type="journal article" date="2021" name="Proc. Natl. Acad. Sci. U.S.A.">
        <title>A Catalog of Tens of Thousands of Viruses from Human Metagenomes Reveals Hidden Associations with Chronic Diseases.</title>
        <authorList>
            <person name="Tisza M.J."/>
            <person name="Buck C.B."/>
        </authorList>
    </citation>
    <scope>NUCLEOTIDE SEQUENCE</scope>
    <source>
        <strain evidence="1">CtrG012</strain>
    </source>
</reference>
<protein>
    <submittedName>
        <fullName evidence="1">Uncharacterized protein</fullName>
    </submittedName>
</protein>
<name>A0A8S5MA38_9CAUD</name>